<organism evidence="2">
    <name type="scientific">Timema californicum</name>
    <name type="common">California timema</name>
    <name type="synonym">Walking stick</name>
    <dbReference type="NCBI Taxonomy" id="61474"/>
    <lineage>
        <taxon>Eukaryota</taxon>
        <taxon>Metazoa</taxon>
        <taxon>Ecdysozoa</taxon>
        <taxon>Arthropoda</taxon>
        <taxon>Hexapoda</taxon>
        <taxon>Insecta</taxon>
        <taxon>Pterygota</taxon>
        <taxon>Neoptera</taxon>
        <taxon>Polyneoptera</taxon>
        <taxon>Phasmatodea</taxon>
        <taxon>Timematodea</taxon>
        <taxon>Timematoidea</taxon>
        <taxon>Timematidae</taxon>
        <taxon>Timema</taxon>
    </lineage>
</organism>
<dbReference type="EMBL" id="OE221113">
    <property type="protein sequence ID" value="CAD7581529.1"/>
    <property type="molecule type" value="Genomic_DNA"/>
</dbReference>
<evidence type="ECO:0000256" key="1">
    <source>
        <dbReference type="ARBA" id="ARBA00023033"/>
    </source>
</evidence>
<sequence length="82" mass="9245">MRFGLLQSKLGLATLLSKYRFSPCEDTSIPLKMDPRAIFASPEDGQLMYHNEGSSDLLQDSSFTSSTCVFWTFRRILGTTCK</sequence>
<evidence type="ECO:0000313" key="2">
    <source>
        <dbReference type="EMBL" id="CAD7581529.1"/>
    </source>
</evidence>
<dbReference type="GO" id="GO:0020037">
    <property type="term" value="F:heme binding"/>
    <property type="evidence" value="ECO:0007669"/>
    <property type="project" value="InterPro"/>
</dbReference>
<dbReference type="SUPFAM" id="SSF48264">
    <property type="entry name" value="Cytochrome P450"/>
    <property type="match status" value="1"/>
</dbReference>
<dbReference type="GO" id="GO:0005506">
    <property type="term" value="F:iron ion binding"/>
    <property type="evidence" value="ECO:0007669"/>
    <property type="project" value="InterPro"/>
</dbReference>
<dbReference type="AlphaFoldDB" id="A0A7R9JLM0"/>
<name>A0A7R9JLM0_TIMCA</name>
<keyword evidence="1" id="KW-0503">Monooxygenase</keyword>
<dbReference type="InterPro" id="IPR036396">
    <property type="entry name" value="Cyt_P450_sf"/>
</dbReference>
<proteinExistence type="predicted"/>
<dbReference type="GO" id="GO:0004497">
    <property type="term" value="F:monooxygenase activity"/>
    <property type="evidence" value="ECO:0007669"/>
    <property type="project" value="UniProtKB-KW"/>
</dbReference>
<protein>
    <submittedName>
        <fullName evidence="2">(California timema) hypothetical protein</fullName>
    </submittedName>
</protein>
<dbReference type="GO" id="GO:0016705">
    <property type="term" value="F:oxidoreductase activity, acting on paired donors, with incorporation or reduction of molecular oxygen"/>
    <property type="evidence" value="ECO:0007669"/>
    <property type="project" value="InterPro"/>
</dbReference>
<keyword evidence="1" id="KW-0560">Oxidoreductase</keyword>
<gene>
    <name evidence="2" type="ORF">TCMB3V08_LOCUS14062</name>
</gene>
<reference evidence="2" key="1">
    <citation type="submission" date="2020-11" db="EMBL/GenBank/DDBJ databases">
        <authorList>
            <person name="Tran Van P."/>
        </authorList>
    </citation>
    <scope>NUCLEOTIDE SEQUENCE</scope>
</reference>
<accession>A0A7R9JLM0</accession>